<dbReference type="Proteomes" id="UP000054773">
    <property type="component" value="Unassembled WGS sequence"/>
</dbReference>
<feature type="transmembrane region" description="Helical" evidence="3">
    <location>
        <begin position="61"/>
        <end position="89"/>
    </location>
</feature>
<keyword evidence="3" id="KW-0472">Membrane</keyword>
<dbReference type="PATRIC" id="fig|448.7.peg.2810"/>
<keyword evidence="3" id="KW-1133">Transmembrane helix</keyword>
<keyword evidence="3" id="KW-0812">Transmembrane</keyword>
<dbReference type="AlphaFoldDB" id="A0A0W0TG07"/>
<organism evidence="4 5">
    <name type="scientific">Legionella erythra</name>
    <dbReference type="NCBI Taxonomy" id="448"/>
    <lineage>
        <taxon>Bacteria</taxon>
        <taxon>Pseudomonadati</taxon>
        <taxon>Pseudomonadota</taxon>
        <taxon>Gammaproteobacteria</taxon>
        <taxon>Legionellales</taxon>
        <taxon>Legionellaceae</taxon>
        <taxon>Legionella</taxon>
    </lineage>
</organism>
<sequence length="397" mass="44385">MLKFLNHASAFLLGPFLLLIKYLLVQFFVALGFVGLTIAFVVMSPVLLGFSLNILGVNSTLAMIFGVLLAPFALFVSVCAVPIVSLYCIGLAIGDALKVFFEGFGAALYDGWAGIFENFAQPIGYFSSTGQSLLVLIHRLVIPANNSHPHDPQTIDLDELQQEHDAIESNLPDVHEMRDLLQEATNTIQPDALKQATTLVHFHEQAEKLKAELERHYQLAKNLSEVAEAMDQKKTPALEDELFEKMELERPVLFVKEYLDHDKWHAVPGSTKITDYNSLKTWLNQNAIIPTTRDSIHSPTPYQGKKCRYAYYPFSVKCKELVESSVRINQLKKDLHQLSKQFNQGKALEPSKTVLSDAKHVTFYKSSNDGKKVDTSVEKSVEPEMVLSDSNPGFSPN</sequence>
<feature type="compositionally biased region" description="Basic and acidic residues" evidence="2">
    <location>
        <begin position="368"/>
        <end position="382"/>
    </location>
</feature>
<evidence type="ECO:0000256" key="1">
    <source>
        <dbReference type="SAM" id="Coils"/>
    </source>
</evidence>
<gene>
    <name evidence="4" type="ORF">Lery_2677</name>
</gene>
<keyword evidence="5" id="KW-1185">Reference proteome</keyword>
<dbReference type="EMBL" id="LNYA01000034">
    <property type="protein sequence ID" value="KTC94510.1"/>
    <property type="molecule type" value="Genomic_DNA"/>
</dbReference>
<reference evidence="4 5" key="1">
    <citation type="submission" date="2015-11" db="EMBL/GenBank/DDBJ databases">
        <title>Genomic analysis of 38 Legionella species identifies large and diverse effector repertoires.</title>
        <authorList>
            <person name="Burstein D."/>
            <person name="Amaro F."/>
            <person name="Zusman T."/>
            <person name="Lifshitz Z."/>
            <person name="Cohen O."/>
            <person name="Gilbert J.A."/>
            <person name="Pupko T."/>
            <person name="Shuman H.A."/>
            <person name="Segal G."/>
        </authorList>
    </citation>
    <scope>NUCLEOTIDE SEQUENCE [LARGE SCALE GENOMIC DNA]</scope>
    <source>
        <strain evidence="4 5">SE-32A-C8</strain>
    </source>
</reference>
<dbReference type="RefSeq" id="WP_058527756.1">
    <property type="nucleotide sequence ID" value="NZ_CAAAHY010000019.1"/>
</dbReference>
<feature type="transmembrane region" description="Helical" evidence="3">
    <location>
        <begin position="31"/>
        <end position="55"/>
    </location>
</feature>
<keyword evidence="1" id="KW-0175">Coiled coil</keyword>
<feature type="transmembrane region" description="Helical" evidence="3">
    <location>
        <begin position="6"/>
        <end position="24"/>
    </location>
</feature>
<evidence type="ECO:0000256" key="3">
    <source>
        <dbReference type="SAM" id="Phobius"/>
    </source>
</evidence>
<evidence type="ECO:0000313" key="4">
    <source>
        <dbReference type="EMBL" id="KTC94510.1"/>
    </source>
</evidence>
<dbReference type="OrthoDB" id="5654306at2"/>
<evidence type="ECO:0000256" key="2">
    <source>
        <dbReference type="SAM" id="MobiDB-lite"/>
    </source>
</evidence>
<feature type="coiled-coil region" evidence="1">
    <location>
        <begin position="321"/>
        <end position="348"/>
    </location>
</feature>
<feature type="compositionally biased region" description="Polar residues" evidence="2">
    <location>
        <begin position="388"/>
        <end position="397"/>
    </location>
</feature>
<comment type="caution">
    <text evidence="4">The sequence shown here is derived from an EMBL/GenBank/DDBJ whole genome shotgun (WGS) entry which is preliminary data.</text>
</comment>
<feature type="region of interest" description="Disordered" evidence="2">
    <location>
        <begin position="367"/>
        <end position="397"/>
    </location>
</feature>
<dbReference type="STRING" id="448.Lery_2677"/>
<name>A0A0W0TG07_LEGER</name>
<proteinExistence type="predicted"/>
<protein>
    <submittedName>
        <fullName evidence="4">Coiled coil protein</fullName>
    </submittedName>
</protein>
<evidence type="ECO:0000313" key="5">
    <source>
        <dbReference type="Proteomes" id="UP000054773"/>
    </source>
</evidence>
<accession>A0A0W0TG07</accession>